<evidence type="ECO:0000256" key="2">
    <source>
        <dbReference type="ARBA" id="ARBA00022448"/>
    </source>
</evidence>
<evidence type="ECO:0000313" key="14">
    <source>
        <dbReference type="EMBL" id="SKB78694.1"/>
    </source>
</evidence>
<dbReference type="Pfam" id="PF00593">
    <property type="entry name" value="TonB_dep_Rec_b-barrel"/>
    <property type="match status" value="1"/>
</dbReference>
<dbReference type="InterPro" id="IPR036942">
    <property type="entry name" value="Beta-barrel_TonB_sf"/>
</dbReference>
<organism evidence="14 15">
    <name type="scientific">Parabacteroides chartae</name>
    <dbReference type="NCBI Taxonomy" id="1037355"/>
    <lineage>
        <taxon>Bacteria</taxon>
        <taxon>Pseudomonadati</taxon>
        <taxon>Bacteroidota</taxon>
        <taxon>Bacteroidia</taxon>
        <taxon>Bacteroidales</taxon>
        <taxon>Tannerellaceae</taxon>
        <taxon>Parabacteroides</taxon>
    </lineage>
</organism>
<keyword evidence="8 14" id="KW-0675">Receptor</keyword>
<gene>
    <name evidence="14" type="ORF">SAMN05660349_02775</name>
</gene>
<dbReference type="Gene3D" id="2.40.170.20">
    <property type="entry name" value="TonB-dependent receptor, beta-barrel domain"/>
    <property type="match status" value="1"/>
</dbReference>
<dbReference type="PANTHER" id="PTHR30069">
    <property type="entry name" value="TONB-DEPENDENT OUTER MEMBRANE RECEPTOR"/>
    <property type="match status" value="1"/>
</dbReference>
<keyword evidence="2 10" id="KW-0813">Transport</keyword>
<dbReference type="Proteomes" id="UP000190852">
    <property type="component" value="Unassembled WGS sequence"/>
</dbReference>
<dbReference type="EMBL" id="FUYQ01000023">
    <property type="protein sequence ID" value="SKB78694.1"/>
    <property type="molecule type" value="Genomic_DNA"/>
</dbReference>
<evidence type="ECO:0000259" key="12">
    <source>
        <dbReference type="Pfam" id="PF00593"/>
    </source>
</evidence>
<dbReference type="InterPro" id="IPR039426">
    <property type="entry name" value="TonB-dep_rcpt-like"/>
</dbReference>
<dbReference type="Gene3D" id="2.170.130.10">
    <property type="entry name" value="TonB-dependent receptor, plug domain"/>
    <property type="match status" value="1"/>
</dbReference>
<keyword evidence="15" id="KW-1185">Reference proteome</keyword>
<dbReference type="InterPro" id="IPR000531">
    <property type="entry name" value="Beta-barrel_TonB"/>
</dbReference>
<keyword evidence="3 10" id="KW-1134">Transmembrane beta strand</keyword>
<protein>
    <submittedName>
        <fullName evidence="14">Outer membrane cobalamin receptor protein</fullName>
    </submittedName>
</protein>
<comment type="subcellular location">
    <subcellularLocation>
        <location evidence="1 10">Cell outer membrane</location>
        <topology evidence="1 10">Multi-pass membrane protein</topology>
    </subcellularLocation>
</comment>
<feature type="domain" description="TonB-dependent receptor-like beta-barrel" evidence="12">
    <location>
        <begin position="358"/>
        <end position="727"/>
    </location>
</feature>
<dbReference type="Pfam" id="PF07715">
    <property type="entry name" value="Plug"/>
    <property type="match status" value="1"/>
</dbReference>
<dbReference type="GO" id="GO:0015344">
    <property type="term" value="F:siderophore uptake transmembrane transporter activity"/>
    <property type="evidence" value="ECO:0007669"/>
    <property type="project" value="TreeGrafter"/>
</dbReference>
<dbReference type="PANTHER" id="PTHR30069:SF29">
    <property type="entry name" value="HEMOGLOBIN AND HEMOGLOBIN-HAPTOGLOBIN-BINDING PROTEIN 1-RELATED"/>
    <property type="match status" value="1"/>
</dbReference>
<evidence type="ECO:0000256" key="7">
    <source>
        <dbReference type="ARBA" id="ARBA00023136"/>
    </source>
</evidence>
<evidence type="ECO:0000256" key="11">
    <source>
        <dbReference type="RuleBase" id="RU003357"/>
    </source>
</evidence>
<feature type="domain" description="TonB-dependent receptor plug" evidence="13">
    <location>
        <begin position="140"/>
        <end position="225"/>
    </location>
</feature>
<dbReference type="GO" id="GO:0009279">
    <property type="term" value="C:cell outer membrane"/>
    <property type="evidence" value="ECO:0007669"/>
    <property type="project" value="UniProtKB-SubCell"/>
</dbReference>
<evidence type="ECO:0000256" key="3">
    <source>
        <dbReference type="ARBA" id="ARBA00022452"/>
    </source>
</evidence>
<keyword evidence="4 10" id="KW-0812">Transmembrane</keyword>
<dbReference type="PROSITE" id="PS52016">
    <property type="entry name" value="TONB_DEPENDENT_REC_3"/>
    <property type="match status" value="1"/>
</dbReference>
<evidence type="ECO:0000256" key="5">
    <source>
        <dbReference type="ARBA" id="ARBA00022729"/>
    </source>
</evidence>
<reference evidence="15" key="1">
    <citation type="submission" date="2017-02" db="EMBL/GenBank/DDBJ databases">
        <authorList>
            <person name="Varghese N."/>
            <person name="Submissions S."/>
        </authorList>
    </citation>
    <scope>NUCLEOTIDE SEQUENCE [LARGE SCALE GENOMIC DNA]</scope>
    <source>
        <strain evidence="15">DSM 24967</strain>
    </source>
</reference>
<sequence length="753" mass="84525">MYLSFSLSLQSNDGVTKHVHVSLVKGNPVQYRSCTRSCKLKKTSVYHCHCPPADGKATELREQARKPAAILNTDASGEGVVNEIFMLNKQVKVSFWAGLFCLVSNNGLIAQQDSLVLRHRNLNEVEVVEKVRPAVTREGTPVQMLNKSDMLRLGVQELSEAVKRFSGVTIKDYGGVGGLKTVSVRSLGAQHTAISYDGITISDAQSGQVDISRFSLDNVEQVLLSIGQADDIFQTARIYASAGALQIETSHPLFDDKKYTIEGQLKAGSFGYFNPSFRYGQKVGSKVAVTMHGDWLTADGDYPFTLVNGTLREEQKRLNSDINSWRGEANIYADLQHAGRLQVKAYYFDSERGLPGSVSLYNPQARERLWDRNFFTQTRYENKIGAYVSVKGLLKFNHAYNRYLDINNKYAGGRQDDRYTQKEYYASGALKYVPADVLSFSFASDFFVNTLDATIPESPYPTRYTSLSVLAAQYQNARITLTGSLLGTYITERVKTGDRPADRKRISPALSGSWRIWEEKNVRVRASFKDIFRVPTFNDLYYLRVGNTGLRPERATQYNVGLTWSGKAFSALDYLRFSADGYYNRVSDKIVVIPSLSFARMMNFGEVSIKGLDLNMEAGMPVSNKLSFQLAGTYTWQKAVDITDPAKKNYKHQIPYTPEHSGTASLTAETPWINVGYMLTAVGNRYALPQNIRENRIEGYIEQGISANRTFKLGKVSLRLQGEIINLGDINYEVIQYYPMPGRSFRVSLKINY</sequence>
<keyword evidence="9 10" id="KW-0998">Cell outer membrane</keyword>
<evidence type="ECO:0000313" key="15">
    <source>
        <dbReference type="Proteomes" id="UP000190852"/>
    </source>
</evidence>
<comment type="similarity">
    <text evidence="10 11">Belongs to the TonB-dependent receptor family.</text>
</comment>
<keyword evidence="6 11" id="KW-0798">TonB box</keyword>
<dbReference type="InterPro" id="IPR012910">
    <property type="entry name" value="Plug_dom"/>
</dbReference>
<evidence type="ECO:0000256" key="6">
    <source>
        <dbReference type="ARBA" id="ARBA00023077"/>
    </source>
</evidence>
<evidence type="ECO:0000256" key="9">
    <source>
        <dbReference type="ARBA" id="ARBA00023237"/>
    </source>
</evidence>
<keyword evidence="7 10" id="KW-0472">Membrane</keyword>
<dbReference type="InterPro" id="IPR037066">
    <property type="entry name" value="Plug_dom_sf"/>
</dbReference>
<evidence type="ECO:0000256" key="1">
    <source>
        <dbReference type="ARBA" id="ARBA00004571"/>
    </source>
</evidence>
<keyword evidence="5" id="KW-0732">Signal</keyword>
<evidence type="ECO:0000256" key="10">
    <source>
        <dbReference type="PROSITE-ProRule" id="PRU01360"/>
    </source>
</evidence>
<name>A0A1T5E4B3_9BACT</name>
<dbReference type="SUPFAM" id="SSF56935">
    <property type="entry name" value="Porins"/>
    <property type="match status" value="1"/>
</dbReference>
<dbReference type="GO" id="GO:0044718">
    <property type="term" value="P:siderophore transmembrane transport"/>
    <property type="evidence" value="ECO:0007669"/>
    <property type="project" value="TreeGrafter"/>
</dbReference>
<dbReference type="AlphaFoldDB" id="A0A1T5E4B3"/>
<proteinExistence type="inferred from homology"/>
<evidence type="ECO:0000256" key="4">
    <source>
        <dbReference type="ARBA" id="ARBA00022692"/>
    </source>
</evidence>
<evidence type="ECO:0000259" key="13">
    <source>
        <dbReference type="Pfam" id="PF07715"/>
    </source>
</evidence>
<accession>A0A1T5E4B3</accession>
<evidence type="ECO:0000256" key="8">
    <source>
        <dbReference type="ARBA" id="ARBA00023170"/>
    </source>
</evidence>